<dbReference type="GO" id="GO:0009035">
    <property type="term" value="F:type I site-specific deoxyribonuclease activity"/>
    <property type="evidence" value="ECO:0007669"/>
    <property type="project" value="UniProtKB-EC"/>
</dbReference>
<dbReference type="GO" id="GO:0003677">
    <property type="term" value="F:DNA binding"/>
    <property type="evidence" value="ECO:0007669"/>
    <property type="project" value="InterPro"/>
</dbReference>
<dbReference type="AlphaFoldDB" id="A0A6S6S8E0"/>
<evidence type="ECO:0000259" key="3">
    <source>
        <dbReference type="PROSITE" id="PS51194"/>
    </source>
</evidence>
<dbReference type="InterPro" id="IPR050742">
    <property type="entry name" value="Helicase_Restrict-Modif_Enz"/>
</dbReference>
<dbReference type="Gene3D" id="3.90.1570.30">
    <property type="match status" value="1"/>
</dbReference>
<keyword evidence="4" id="KW-0378">Hydrolase</keyword>
<feature type="domain" description="Helicase C-terminal" evidence="3">
    <location>
        <begin position="582"/>
        <end position="763"/>
    </location>
</feature>
<dbReference type="InterPro" id="IPR001650">
    <property type="entry name" value="Helicase_C-like"/>
</dbReference>
<dbReference type="CDD" id="cd18799">
    <property type="entry name" value="SF2_C_EcoAI-like"/>
    <property type="match status" value="1"/>
</dbReference>
<dbReference type="PROSITE" id="PS51192">
    <property type="entry name" value="HELICASE_ATP_BIND_1"/>
    <property type="match status" value="1"/>
</dbReference>
<dbReference type="InterPro" id="IPR029464">
    <property type="entry name" value="HSDR_N"/>
</dbReference>
<feature type="domain" description="Helicase ATP-binding" evidence="2">
    <location>
        <begin position="352"/>
        <end position="504"/>
    </location>
</feature>
<name>A0A6S6S8E0_9BACT</name>
<dbReference type="Gene3D" id="3.40.50.300">
    <property type="entry name" value="P-loop containing nucleotide triphosphate hydrolases"/>
    <property type="match status" value="2"/>
</dbReference>
<dbReference type="EC" id="3.1.21.3" evidence="4"/>
<dbReference type="GO" id="GO:0005524">
    <property type="term" value="F:ATP binding"/>
    <property type="evidence" value="ECO:0007669"/>
    <property type="project" value="InterPro"/>
</dbReference>
<dbReference type="Pfam" id="PF00271">
    <property type="entry name" value="Helicase_C"/>
    <property type="match status" value="1"/>
</dbReference>
<evidence type="ECO:0000313" key="4">
    <source>
        <dbReference type="EMBL" id="CAA6800713.1"/>
    </source>
</evidence>
<dbReference type="InterPro" id="IPR014001">
    <property type="entry name" value="Helicase_ATP-bd"/>
</dbReference>
<dbReference type="SMART" id="SM00487">
    <property type="entry name" value="DEXDc"/>
    <property type="match status" value="1"/>
</dbReference>
<dbReference type="Pfam" id="PF04851">
    <property type="entry name" value="ResIII"/>
    <property type="match status" value="1"/>
</dbReference>
<dbReference type="InterPro" id="IPR027417">
    <property type="entry name" value="P-loop_NTPase"/>
</dbReference>
<protein>
    <submittedName>
        <fullName evidence="4">Type I restriction-modification system, restriction subunit R (EC)</fullName>
        <ecNumber evidence="4">3.1.21.3</ecNumber>
    </submittedName>
</protein>
<dbReference type="CDD" id="cd18032">
    <property type="entry name" value="DEXHc_RE_I_III_res"/>
    <property type="match status" value="1"/>
</dbReference>
<sequence>MSNFTFLVHEFETLKSNSIKSESYAVTDPLVSAICSRKALETSVKFMYKIDKELDEKFAKKNEFLLLLQKRDFLDIIPFEFVDELHFIRKLGNQAAHSNDVISSKNSMYANQCLYKFQRWLVEVYSSYEVVDNYDSTKMLPVKATETKEEILAKPKEQEELEEQNAVLHAQIEALKAQIPNKQVAPVKVEGLNEKETRQKLIDLELYEAGYDIEKFQEGLDVEYKVTLDDGHNGYADYVIWSDDGKPLAVIEAKKASVSVSAGKHQARRYTEALKKQYKCDVLTFVTNGRVIEYSDGDSAFREIHSIFPQDELNRALKKKLAMKRNVPSRYAIDNNITDRGYQKRVIASVLKHFESGQRRAILVMATGTGKTRVSASLSDVLIRAGWVTKVLFLADRKELVKQAYKNYSEYLDETTVNLVLEKKDLNVRMHFGTYETVHNLIEKGAYNSAYFDLIIVDEAHRTIYKKYRAIFEYFDAFVLGLTATPADEVHRNTYNFFNASEGEPTDSYGLRQAIDDTNLVDFEPYEIDLGIVKRGIKYAELSEDEKEHYEETFDEEEEEISSSEINKRVLNKETNDKVLQYLHQHGFKIEEGNKIGKSIIFAKNKKHAEYIKERFDILYPSRAKEAQLIHSDIAHVDDLLDNFKKPKENPQIAISVDMLDTGIDVPELLNLVFFKPIKSKIKFWQMIGRGTRLCPNLFGEGKNKEKFKVFDFCANFSYFEIHADGLPSQRTVSLKERLFLKRVKMLTTMPKGSTKEAIKNVIASQLDALDTSAYTLKKHKHLVEELRAINLDYISDEVLAKLKIVSEYIEDETHVEKQRFEMLTLNAQEALVKGEQSQKHTDEIKERCFVLKSKSHNIKAIQEQENKIDAVLEGANDLGSVEGLETLKNDISHLANLSLLKRVDPVKSDFRDKVEDVRILKSENFIKKADIETKVQKVFANYIERLSELDVLKNTQLISDKEISDIKHQVFDYEKIVEDKLQNSDDFATLMQEVMNSSSKQIANKIFDNYIEKGTYTQKQVELTNEIKNILFGKKYATLEASLSGVKDELFSETHPIANVFERLSEDEQMMIVNLITLLGNVEQQLK</sequence>
<keyword evidence="1" id="KW-0175">Coiled coil</keyword>
<organism evidence="4">
    <name type="scientific">uncultured Sulfurovum sp</name>
    <dbReference type="NCBI Taxonomy" id="269237"/>
    <lineage>
        <taxon>Bacteria</taxon>
        <taxon>Pseudomonadati</taxon>
        <taxon>Campylobacterota</taxon>
        <taxon>Epsilonproteobacteria</taxon>
        <taxon>Campylobacterales</taxon>
        <taxon>Sulfurovaceae</taxon>
        <taxon>Sulfurovum</taxon>
        <taxon>environmental samples</taxon>
    </lineage>
</organism>
<dbReference type="SUPFAM" id="SSF52540">
    <property type="entry name" value="P-loop containing nucleoside triphosphate hydrolases"/>
    <property type="match status" value="1"/>
</dbReference>
<dbReference type="GO" id="GO:0005829">
    <property type="term" value="C:cytosol"/>
    <property type="evidence" value="ECO:0007669"/>
    <property type="project" value="TreeGrafter"/>
</dbReference>
<dbReference type="PANTHER" id="PTHR47396">
    <property type="entry name" value="TYPE I RESTRICTION ENZYME ECOKI R PROTEIN"/>
    <property type="match status" value="1"/>
</dbReference>
<feature type="coiled-coil region" evidence="1">
    <location>
        <begin position="540"/>
        <end position="574"/>
    </location>
</feature>
<dbReference type="PROSITE" id="PS51194">
    <property type="entry name" value="HELICASE_CTER"/>
    <property type="match status" value="1"/>
</dbReference>
<proteinExistence type="predicted"/>
<dbReference type="EMBL" id="CACVAP010000031">
    <property type="protein sequence ID" value="CAA6800713.1"/>
    <property type="molecule type" value="Genomic_DNA"/>
</dbReference>
<evidence type="ECO:0000256" key="1">
    <source>
        <dbReference type="SAM" id="Coils"/>
    </source>
</evidence>
<dbReference type="InterPro" id="IPR006935">
    <property type="entry name" value="Helicase/UvrB_N"/>
</dbReference>
<dbReference type="PANTHER" id="PTHR47396:SF1">
    <property type="entry name" value="ATP-DEPENDENT HELICASE IRC3-RELATED"/>
    <property type="match status" value="1"/>
</dbReference>
<gene>
    <name evidence="4" type="ORF">HELGO_WM12382</name>
</gene>
<evidence type="ECO:0000259" key="2">
    <source>
        <dbReference type="PROSITE" id="PS51192"/>
    </source>
</evidence>
<accession>A0A6S6S8E0</accession>
<dbReference type="Pfam" id="PF13588">
    <property type="entry name" value="HSDR_N_2"/>
    <property type="match status" value="1"/>
</dbReference>
<reference evidence="4" key="1">
    <citation type="submission" date="2020-01" db="EMBL/GenBank/DDBJ databases">
        <authorList>
            <person name="Meier V. D."/>
            <person name="Meier V D."/>
        </authorList>
    </citation>
    <scope>NUCLEOTIDE SEQUENCE</scope>
    <source>
        <strain evidence="4">HLG_WM_MAG_06</strain>
    </source>
</reference>